<gene>
    <name evidence="1" type="ORF">OIU84_024500</name>
</gene>
<evidence type="ECO:0000313" key="2">
    <source>
        <dbReference type="Proteomes" id="UP001162972"/>
    </source>
</evidence>
<sequence length="63" mass="7758">MEIRERKHHRRLKYQESWMAISHIAVVFPRRLMLQRQENERRLVFPSLGSAARLTRKTPQKWC</sequence>
<reference evidence="1 2" key="1">
    <citation type="journal article" date="2023" name="Int. J. Mol. Sci.">
        <title>De Novo Assembly and Annotation of 11 Diverse Shrub Willow (Salix) Genomes Reveals Novel Gene Organization in Sex-Linked Regions.</title>
        <authorList>
            <person name="Hyden B."/>
            <person name="Feng K."/>
            <person name="Yates T.B."/>
            <person name="Jawdy S."/>
            <person name="Cereghino C."/>
            <person name="Smart L.B."/>
            <person name="Muchero W."/>
        </authorList>
    </citation>
    <scope>NUCLEOTIDE SEQUENCE [LARGE SCALE GENOMIC DNA]</scope>
    <source>
        <tissue evidence="1">Shoot tip</tissue>
    </source>
</reference>
<keyword evidence="2" id="KW-1185">Reference proteome</keyword>
<evidence type="ECO:0000313" key="1">
    <source>
        <dbReference type="EMBL" id="KAJ6423545.1"/>
    </source>
</evidence>
<accession>A0AAD6KHE5</accession>
<dbReference type="AlphaFoldDB" id="A0AAD6KHE5"/>
<name>A0AAD6KHE5_9ROSI</name>
<protein>
    <submittedName>
        <fullName evidence="1">Uncharacterized protein</fullName>
    </submittedName>
</protein>
<dbReference type="Proteomes" id="UP001162972">
    <property type="component" value="Chromosome 16"/>
</dbReference>
<dbReference type="EMBL" id="JAPFFJ010000006">
    <property type="protein sequence ID" value="KAJ6423545.1"/>
    <property type="molecule type" value="Genomic_DNA"/>
</dbReference>
<organism evidence="1 2">
    <name type="scientific">Salix udensis</name>
    <dbReference type="NCBI Taxonomy" id="889485"/>
    <lineage>
        <taxon>Eukaryota</taxon>
        <taxon>Viridiplantae</taxon>
        <taxon>Streptophyta</taxon>
        <taxon>Embryophyta</taxon>
        <taxon>Tracheophyta</taxon>
        <taxon>Spermatophyta</taxon>
        <taxon>Magnoliopsida</taxon>
        <taxon>eudicotyledons</taxon>
        <taxon>Gunneridae</taxon>
        <taxon>Pentapetalae</taxon>
        <taxon>rosids</taxon>
        <taxon>fabids</taxon>
        <taxon>Malpighiales</taxon>
        <taxon>Salicaceae</taxon>
        <taxon>Saliceae</taxon>
        <taxon>Salix</taxon>
    </lineage>
</organism>
<comment type="caution">
    <text evidence="1">The sequence shown here is derived from an EMBL/GenBank/DDBJ whole genome shotgun (WGS) entry which is preliminary data.</text>
</comment>
<proteinExistence type="predicted"/>
<feature type="non-terminal residue" evidence="1">
    <location>
        <position position="63"/>
    </location>
</feature>